<accession>A0A3L8PTJ9</accession>
<comment type="caution">
    <text evidence="1">The sequence shown here is derived from an EMBL/GenBank/DDBJ whole genome shotgun (WGS) entry which is preliminary data.</text>
</comment>
<evidence type="ECO:0000313" key="2">
    <source>
        <dbReference type="Proteomes" id="UP000281474"/>
    </source>
</evidence>
<dbReference type="RefSeq" id="WP_121840091.1">
    <property type="nucleotide sequence ID" value="NZ_ML014812.1"/>
</dbReference>
<dbReference type="GO" id="GO:0004386">
    <property type="term" value="F:helicase activity"/>
    <property type="evidence" value="ECO:0007669"/>
    <property type="project" value="UniProtKB-KW"/>
</dbReference>
<dbReference type="Proteomes" id="UP000281474">
    <property type="component" value="Unassembled WGS sequence"/>
</dbReference>
<evidence type="ECO:0000313" key="1">
    <source>
        <dbReference type="EMBL" id="RLV58616.1"/>
    </source>
</evidence>
<dbReference type="EMBL" id="QZEI01000063">
    <property type="protein sequence ID" value="RLV58616.1"/>
    <property type="molecule type" value="Genomic_DNA"/>
</dbReference>
<dbReference type="AlphaFoldDB" id="A0A3L8PTJ9"/>
<dbReference type="Pfam" id="PF13155">
    <property type="entry name" value="Toprim_2"/>
    <property type="match status" value="1"/>
</dbReference>
<keyword evidence="1" id="KW-0378">Hydrolase</keyword>
<keyword evidence="2" id="KW-1185">Reference proteome</keyword>
<dbReference type="CDD" id="cd01029">
    <property type="entry name" value="TOPRIM_primases"/>
    <property type="match status" value="1"/>
</dbReference>
<keyword evidence="1" id="KW-0547">Nucleotide-binding</keyword>
<dbReference type="Gene3D" id="3.40.1360.10">
    <property type="match status" value="1"/>
</dbReference>
<gene>
    <name evidence="1" type="ORF">D5018_16480</name>
</gene>
<name>A0A3L8PTJ9_9GAMM</name>
<keyword evidence="1" id="KW-0067">ATP-binding</keyword>
<dbReference type="InterPro" id="IPR034154">
    <property type="entry name" value="TOPRIM_DnaG/twinkle"/>
</dbReference>
<organism evidence="1 2">
    <name type="scientific">Parashewanella curva</name>
    <dbReference type="NCBI Taxonomy" id="2338552"/>
    <lineage>
        <taxon>Bacteria</taxon>
        <taxon>Pseudomonadati</taxon>
        <taxon>Pseudomonadota</taxon>
        <taxon>Gammaproteobacteria</taxon>
        <taxon>Alteromonadales</taxon>
        <taxon>Shewanellaceae</taxon>
        <taxon>Parashewanella</taxon>
    </lineage>
</organism>
<dbReference type="OrthoDB" id="5618772at2"/>
<sequence length="887" mass="101556">MYSTLRSEILSRLPRDFKFQSQNDCYLQKGICPSCGESELYTHKQNPWILRCGRLNRCAHELHIKEVYPDLFNSWSERFPSEQNLNTGVISNPNAAADAYLQMGRGIKISQIKGWYQQSSYYCGKRQIGTATVKFTLSNGTTWERFIDQPERFGKMKAYFSGSYQGHWWQPPDFDFASFEDSNELWITEGIFDALSLLQIDIPAVSVMSCNNFPEHDLARLKAKLSNQPLPTLVFAFDRGKAGESFILKFVKRARLLGWQVTAALPPEAKVPLDWNDLLQRERLTQERLSEYRHYGQLLIAPDAKSKGILMYQKTGEYEFPFEFKKCMYWFKFNAEKYNKSSESDEEPLAALKDASNIQLLCLCHPQALYFQENPHSDESWYYFQIDFPYGLTVKKTFTGAQISSSGEFKRRLSSVAGGAIFEGSTLQLNRWFRDHLYQIKQVKVIDFIGYSHEHKSYVFGNVAVQDGVLYPINEEDYFVIKRICLKSLNPIPVAPNYDLTQLRPDFFHYLYQAYSAQGIIILAFWLGSYFAEQCRDMFGAYPFLELVGEPGTGKSTLIELMWKLSGRNKHEGVDPLKSSKAGLSRNLAQVANLPVVLIEADWGDSNAGAGSNFNWDQFKTAYNGRAVRSTGNKNHQNDTNEPLFKGALVISQNAPICASKAILERIIHIFTDRTNFTTESRAASDTLKRWPIEELSGFIIKAVLKESEILTLIEKRQPELEKWLREDPIINNDRISLNHGLLCALVEALRFVVDITPTQIAQAHEQLKAMAIERTHTCGTDHPMLQEFWEVYDFLEGENGCVVNHSRDPKFIAINLNQFSEEATVRKQKLPLLNELKVLLKDSKLHKFIGRKPVNSAVNNRLNKLHPNLGKPSTVKCWVFQSTSTK</sequence>
<reference evidence="1 2" key="1">
    <citation type="submission" date="2018-09" db="EMBL/GenBank/DDBJ databases">
        <title>Phylogeny of the Shewanellaceae, and recommendation for two new genera, Pseudoshewanella and Parashewanella.</title>
        <authorList>
            <person name="Wang G."/>
        </authorList>
    </citation>
    <scope>NUCLEOTIDE SEQUENCE [LARGE SCALE GENOMIC DNA]</scope>
    <source>
        <strain evidence="1 2">C51</strain>
    </source>
</reference>
<keyword evidence="1" id="KW-0347">Helicase</keyword>
<protein>
    <submittedName>
        <fullName evidence="1">Bifunctional DNA primase/helicase</fullName>
    </submittedName>
</protein>
<proteinExistence type="predicted"/>